<accession>A0A9P9DDG2</accession>
<sequence length="621" mass="68557">MHFCQLLATLLGVSSLTRRVAADLTVTKDLHSFGGVNFPGLQFLNPYERNEAIRKIVESNVRVVRLFIRPYEKHPDPELEIGSFARGLLDIFDDTLAAIHHISKGKVKVIIAPHDAHGIRNTNNVPCDAYCDKLNGAFLDFYTLDEYRTYYKTRLEVFFKEYPSRNFDGRSWSTLNEVILGVDVQNEPWSGIFPIVAGETWLCDIATHLKDGLGLGENNIAVISGGISGAQSVDSFQNFPDSAFDCKALDVIAFHGYYEQKEDETAGTPWLKLFTPGNTLTARAHKENKLLLVEEMSYVNTELGLHYKKQAIWDQGNALNYRGIPWLYSQLTTSSEGTTSRVSIVNDPKIAAIGALKNTLQLASRSRSNFNWAPYISRLDGGLNNATSARLNPYVLEQSDCTFGCEGWLCDSADGCTPDLNCKNSICTKPAESQPGQVGADCNSKAVCQEHLRCEDKVCQPCIARFSKLPANIRLRANPHDKDGACHPDSDFPFLMRNICNKPLPFHSPARRGNPCTSIAHCDINEFCDWGLCKPCTEGCLGMTCRTNNKCKSGFCNNYGFCDLPGLKKVAHGPGAWAGKKPKEAERGQAGGTKGNKVLDVPVKVNIPKDKVMETGKAVPT</sequence>
<evidence type="ECO:0008006" key="5">
    <source>
        <dbReference type="Google" id="ProtNLM"/>
    </source>
</evidence>
<name>A0A9P9DDG2_9PLEO</name>
<feature type="region of interest" description="Disordered" evidence="1">
    <location>
        <begin position="574"/>
        <end position="597"/>
    </location>
</feature>
<keyword evidence="2" id="KW-0732">Signal</keyword>
<dbReference type="EMBL" id="JAGMWT010000014">
    <property type="protein sequence ID" value="KAH7117128.1"/>
    <property type="molecule type" value="Genomic_DNA"/>
</dbReference>
<evidence type="ECO:0000313" key="3">
    <source>
        <dbReference type="EMBL" id="KAH7117128.1"/>
    </source>
</evidence>
<gene>
    <name evidence="3" type="ORF">B0J11DRAFT_109701</name>
</gene>
<evidence type="ECO:0000256" key="2">
    <source>
        <dbReference type="SAM" id="SignalP"/>
    </source>
</evidence>
<dbReference type="AlphaFoldDB" id="A0A9P9DDG2"/>
<dbReference type="SUPFAM" id="SSF51445">
    <property type="entry name" value="(Trans)glycosidases"/>
    <property type="match status" value="1"/>
</dbReference>
<dbReference type="InterPro" id="IPR017853">
    <property type="entry name" value="GH"/>
</dbReference>
<keyword evidence="4" id="KW-1185">Reference proteome</keyword>
<evidence type="ECO:0000256" key="1">
    <source>
        <dbReference type="SAM" id="MobiDB-lite"/>
    </source>
</evidence>
<proteinExistence type="predicted"/>
<dbReference type="Proteomes" id="UP000700596">
    <property type="component" value="Unassembled WGS sequence"/>
</dbReference>
<reference evidence="3" key="1">
    <citation type="journal article" date="2021" name="Nat. Commun.">
        <title>Genetic determinants of endophytism in the Arabidopsis root mycobiome.</title>
        <authorList>
            <person name="Mesny F."/>
            <person name="Miyauchi S."/>
            <person name="Thiergart T."/>
            <person name="Pickel B."/>
            <person name="Atanasova L."/>
            <person name="Karlsson M."/>
            <person name="Huettel B."/>
            <person name="Barry K.W."/>
            <person name="Haridas S."/>
            <person name="Chen C."/>
            <person name="Bauer D."/>
            <person name="Andreopoulos W."/>
            <person name="Pangilinan J."/>
            <person name="LaButti K."/>
            <person name="Riley R."/>
            <person name="Lipzen A."/>
            <person name="Clum A."/>
            <person name="Drula E."/>
            <person name="Henrissat B."/>
            <person name="Kohler A."/>
            <person name="Grigoriev I.V."/>
            <person name="Martin F.M."/>
            <person name="Hacquard S."/>
        </authorList>
    </citation>
    <scope>NUCLEOTIDE SEQUENCE</scope>
    <source>
        <strain evidence="3">MPI-CAGE-CH-0243</strain>
    </source>
</reference>
<dbReference type="Gene3D" id="3.20.20.80">
    <property type="entry name" value="Glycosidases"/>
    <property type="match status" value="1"/>
</dbReference>
<feature type="chain" id="PRO_5040222588" description="Glycoside hydrolase family 5 domain-containing protein" evidence="2">
    <location>
        <begin position="23"/>
        <end position="621"/>
    </location>
</feature>
<comment type="caution">
    <text evidence="3">The sequence shown here is derived from an EMBL/GenBank/DDBJ whole genome shotgun (WGS) entry which is preliminary data.</text>
</comment>
<dbReference type="OrthoDB" id="428177at2759"/>
<protein>
    <recommendedName>
        <fullName evidence="5">Glycoside hydrolase family 5 domain-containing protein</fullName>
    </recommendedName>
</protein>
<feature type="signal peptide" evidence="2">
    <location>
        <begin position="1"/>
        <end position="22"/>
    </location>
</feature>
<organism evidence="3 4">
    <name type="scientific">Dendryphion nanum</name>
    <dbReference type="NCBI Taxonomy" id="256645"/>
    <lineage>
        <taxon>Eukaryota</taxon>
        <taxon>Fungi</taxon>
        <taxon>Dikarya</taxon>
        <taxon>Ascomycota</taxon>
        <taxon>Pezizomycotina</taxon>
        <taxon>Dothideomycetes</taxon>
        <taxon>Pleosporomycetidae</taxon>
        <taxon>Pleosporales</taxon>
        <taxon>Torulaceae</taxon>
        <taxon>Dendryphion</taxon>
    </lineage>
</organism>
<evidence type="ECO:0000313" key="4">
    <source>
        <dbReference type="Proteomes" id="UP000700596"/>
    </source>
</evidence>